<dbReference type="SMART" id="SM00329">
    <property type="entry name" value="BPI2"/>
    <property type="match status" value="1"/>
</dbReference>
<dbReference type="InterPro" id="IPR017943">
    <property type="entry name" value="Bactericidal_perm-incr_a/b_dom"/>
</dbReference>
<protein>
    <recommendedName>
        <fullName evidence="1">Lipid-binding serum glycoprotein C-terminal domain-containing protein</fullName>
    </recommendedName>
</protein>
<dbReference type="GeneID" id="68108253"/>
<dbReference type="AlphaFoldDB" id="A0A6A5BZ92"/>
<dbReference type="PANTHER" id="PTHR10504">
    <property type="entry name" value="BACTERICIDAL PERMEABILITY-INCREASING BPI PROTEIN-RELATED"/>
    <property type="match status" value="1"/>
</dbReference>
<sequence length="537" mass="59536">MSHHRPLFLNHPSFAVLVALVMTIIAIATTTALGKDVNILRGMKLVPLKPSAAGFLSISYLNQVIKKDKAELEEFILKTPIPNFNVTQSVSLIGDVDVYLTETSIKKIDLGEQIQATLDPNLDAFYIAVSQASITLSTKYLYKQKSFPYMSGSGVANVNTESVYGGIRVVFKLTSDEKPQFVSTIGLELYNMKIHITDGGIQGWFINLMESLFANTVNKMIAKAITSTIEEKVQSMNNYIAQQPFIVPVTFGDKQLMIDFGFDTFETVDYLTIGASSQVRFFSQSLGEKLPFDPVDLPTSVQMSDLLQIYLTDFIPKSFLYSLYQSNQLSYLVTPDMVPPTEMIQLNTTSLKIYLPQLYEKYPNKLVQILLSSSPATSPCPQFNISQTGMNANFKGELLFQVINSPNNIVNAFSLNVDAGFSLDKIDVKNNATTVNLTAVIDNPAVNLTLRQSWIGDMDIKNFAFIVNIVVTRGVVRQLNQQLAEGVPLFNLEYYLPGLVIDDASLRLFNGYMGVAVTGEYKPITKGKVSKGNLKLN</sequence>
<comment type="caution">
    <text evidence="2">The sequence shown here is derived from an EMBL/GenBank/DDBJ whole genome shotgun (WGS) entry which is preliminary data.</text>
</comment>
<dbReference type="RefSeq" id="XP_044564595.1">
    <property type="nucleotide sequence ID" value="XM_044700638.1"/>
</dbReference>
<dbReference type="Proteomes" id="UP000444721">
    <property type="component" value="Unassembled WGS sequence"/>
</dbReference>
<dbReference type="OrthoDB" id="10255543at2759"/>
<dbReference type="GO" id="GO:0005615">
    <property type="term" value="C:extracellular space"/>
    <property type="evidence" value="ECO:0007669"/>
    <property type="project" value="TreeGrafter"/>
</dbReference>
<gene>
    <name evidence="2" type="ORF">FDP41_001035</name>
</gene>
<dbReference type="SUPFAM" id="SSF55394">
    <property type="entry name" value="Bactericidal permeability-increasing protein, BPI"/>
    <property type="match status" value="2"/>
</dbReference>
<dbReference type="InterPro" id="IPR032942">
    <property type="entry name" value="BPI/LBP/Plunc"/>
</dbReference>
<name>A0A6A5BZ92_NAEFO</name>
<dbReference type="VEuPathDB" id="AmoebaDB:NF0013310"/>
<accession>A0A6A5BZ92</accession>
<evidence type="ECO:0000313" key="2">
    <source>
        <dbReference type="EMBL" id="KAF0979882.1"/>
    </source>
</evidence>
<dbReference type="VEuPathDB" id="AmoebaDB:NfTy_049810"/>
<proteinExistence type="predicted"/>
<evidence type="ECO:0000259" key="1">
    <source>
        <dbReference type="SMART" id="SM00329"/>
    </source>
</evidence>
<dbReference type="Pfam" id="PF02886">
    <property type="entry name" value="LBP_BPI_CETP_C"/>
    <property type="match status" value="1"/>
</dbReference>
<dbReference type="InterPro" id="IPR001124">
    <property type="entry name" value="Lipid-bd_serum_glycop_C"/>
</dbReference>
<dbReference type="PANTHER" id="PTHR10504:SF131">
    <property type="entry name" value="BPI2 DOMAIN-CONTAINING PROTEIN"/>
    <property type="match status" value="1"/>
</dbReference>
<dbReference type="Gene3D" id="3.15.10.10">
    <property type="entry name" value="Bactericidal permeability-increasing protein, domain 1"/>
    <property type="match status" value="1"/>
</dbReference>
<dbReference type="Gene3D" id="3.15.20.10">
    <property type="entry name" value="Bactericidal permeability-increasing protein, domain 2"/>
    <property type="match status" value="1"/>
</dbReference>
<dbReference type="OMA" id="LMIDFGF"/>
<feature type="domain" description="Lipid-binding serum glycoprotein C-terminal" evidence="1">
    <location>
        <begin position="298"/>
        <end position="510"/>
    </location>
</feature>
<organism evidence="2 3">
    <name type="scientific">Naegleria fowleri</name>
    <name type="common">Brain eating amoeba</name>
    <dbReference type="NCBI Taxonomy" id="5763"/>
    <lineage>
        <taxon>Eukaryota</taxon>
        <taxon>Discoba</taxon>
        <taxon>Heterolobosea</taxon>
        <taxon>Tetramitia</taxon>
        <taxon>Eutetramitia</taxon>
        <taxon>Vahlkampfiidae</taxon>
        <taxon>Naegleria</taxon>
    </lineage>
</organism>
<dbReference type="GO" id="GO:0008289">
    <property type="term" value="F:lipid binding"/>
    <property type="evidence" value="ECO:0007669"/>
    <property type="project" value="InterPro"/>
</dbReference>
<evidence type="ECO:0000313" key="3">
    <source>
        <dbReference type="Proteomes" id="UP000444721"/>
    </source>
</evidence>
<keyword evidence="3" id="KW-1185">Reference proteome</keyword>
<dbReference type="VEuPathDB" id="AmoebaDB:FDP41_001035"/>
<reference evidence="2 3" key="1">
    <citation type="journal article" date="2019" name="Sci. Rep.">
        <title>Nanopore sequencing improves the draft genome of the human pathogenic amoeba Naegleria fowleri.</title>
        <authorList>
            <person name="Liechti N."/>
            <person name="Schurch N."/>
            <person name="Bruggmann R."/>
            <person name="Wittwer M."/>
        </authorList>
    </citation>
    <scope>NUCLEOTIDE SEQUENCE [LARGE SCALE GENOMIC DNA]</scope>
    <source>
        <strain evidence="2 3">ATCC 30894</strain>
    </source>
</reference>
<dbReference type="EMBL" id="VFQX01000022">
    <property type="protein sequence ID" value="KAF0979882.1"/>
    <property type="molecule type" value="Genomic_DNA"/>
</dbReference>